<evidence type="ECO:0000256" key="6">
    <source>
        <dbReference type="SAM" id="Phobius"/>
    </source>
</evidence>
<dbReference type="GO" id="GO:0001518">
    <property type="term" value="C:voltage-gated sodium channel complex"/>
    <property type="evidence" value="ECO:0007669"/>
    <property type="project" value="TreeGrafter"/>
</dbReference>
<comment type="caution">
    <text evidence="8">The sequence shown here is derived from an EMBL/GenBank/DDBJ whole genome shotgun (WGS) entry which is preliminary data.</text>
</comment>
<evidence type="ECO:0000259" key="7">
    <source>
        <dbReference type="PROSITE" id="PS50222"/>
    </source>
</evidence>
<dbReference type="InterPro" id="IPR002048">
    <property type="entry name" value="EF_hand_dom"/>
</dbReference>
<evidence type="ECO:0000256" key="4">
    <source>
        <dbReference type="ARBA" id="ARBA00022989"/>
    </source>
</evidence>
<dbReference type="PANTHER" id="PTHR10037">
    <property type="entry name" value="VOLTAGE-GATED CATION CHANNEL CALCIUM AND SODIUM"/>
    <property type="match status" value="1"/>
</dbReference>
<evidence type="ECO:0000256" key="1">
    <source>
        <dbReference type="ARBA" id="ARBA00004141"/>
    </source>
</evidence>
<dbReference type="SUPFAM" id="SSF81324">
    <property type="entry name" value="Voltage-gated potassium channels"/>
    <property type="match status" value="1"/>
</dbReference>
<organism evidence="8 9">
    <name type="scientific">Symbiodinium microadriaticum</name>
    <name type="common">Dinoflagellate</name>
    <name type="synonym">Zooxanthella microadriatica</name>
    <dbReference type="NCBI Taxonomy" id="2951"/>
    <lineage>
        <taxon>Eukaryota</taxon>
        <taxon>Sar</taxon>
        <taxon>Alveolata</taxon>
        <taxon>Dinophyceae</taxon>
        <taxon>Suessiales</taxon>
        <taxon>Symbiodiniaceae</taxon>
        <taxon>Symbiodinium</taxon>
    </lineage>
</organism>
<dbReference type="SUPFAM" id="SSF47473">
    <property type="entry name" value="EF-hand"/>
    <property type="match status" value="1"/>
</dbReference>
<feature type="transmembrane region" description="Helical" evidence="6">
    <location>
        <begin position="258"/>
        <end position="278"/>
    </location>
</feature>
<dbReference type="GO" id="GO:0005509">
    <property type="term" value="F:calcium ion binding"/>
    <property type="evidence" value="ECO:0007669"/>
    <property type="project" value="InterPro"/>
</dbReference>
<evidence type="ECO:0000256" key="2">
    <source>
        <dbReference type="ARBA" id="ARBA00022692"/>
    </source>
</evidence>
<dbReference type="InterPro" id="IPR005821">
    <property type="entry name" value="Ion_trans_dom"/>
</dbReference>
<dbReference type="Pfam" id="PF00520">
    <property type="entry name" value="Ion_trans"/>
    <property type="match status" value="1"/>
</dbReference>
<dbReference type="OMA" id="CNDESKR"/>
<dbReference type="Gene3D" id="1.10.287.70">
    <property type="match status" value="1"/>
</dbReference>
<feature type="domain" description="EF-hand" evidence="7">
    <location>
        <begin position="345"/>
        <end position="380"/>
    </location>
</feature>
<keyword evidence="8" id="KW-0813">Transport</keyword>
<keyword evidence="9" id="KW-1185">Reference proteome</keyword>
<keyword evidence="2 6" id="KW-0812">Transmembrane</keyword>
<gene>
    <name evidence="8" type="primary">SCN3A</name>
    <name evidence="8" type="ORF">AK812_SmicGene28563</name>
</gene>
<comment type="subcellular location">
    <subcellularLocation>
        <location evidence="1">Membrane</location>
        <topology evidence="1">Multi-pass membrane protein</topology>
    </subcellularLocation>
</comment>
<dbReference type="PROSITE" id="PS00018">
    <property type="entry name" value="EF_HAND_1"/>
    <property type="match status" value="1"/>
</dbReference>
<dbReference type="InterPro" id="IPR027359">
    <property type="entry name" value="Volt_channel_dom_sf"/>
</dbReference>
<keyword evidence="5 6" id="KW-0472">Membrane</keyword>
<dbReference type="InterPro" id="IPR011992">
    <property type="entry name" value="EF-hand-dom_pair"/>
</dbReference>
<protein>
    <submittedName>
        <fullName evidence="8">Sodium channel protein type 3 subunit alpha</fullName>
    </submittedName>
</protein>
<dbReference type="InterPro" id="IPR043203">
    <property type="entry name" value="VGCC_Ca_Na"/>
</dbReference>
<keyword evidence="3" id="KW-0106">Calcium</keyword>
<keyword evidence="8" id="KW-0406">Ion transport</keyword>
<dbReference type="Gene3D" id="1.20.120.350">
    <property type="entry name" value="Voltage-gated potassium channels. Chain C"/>
    <property type="match status" value="1"/>
</dbReference>
<dbReference type="AlphaFoldDB" id="A0A1Q9D3Z1"/>
<proteinExistence type="predicted"/>
<evidence type="ECO:0000313" key="8">
    <source>
        <dbReference type="EMBL" id="OLP89899.1"/>
    </source>
</evidence>
<dbReference type="EMBL" id="LSRX01000737">
    <property type="protein sequence ID" value="OLP89899.1"/>
    <property type="molecule type" value="Genomic_DNA"/>
</dbReference>
<evidence type="ECO:0000256" key="5">
    <source>
        <dbReference type="ARBA" id="ARBA00023136"/>
    </source>
</evidence>
<dbReference type="PANTHER" id="PTHR10037:SF62">
    <property type="entry name" value="SODIUM CHANNEL PROTEIN 60E"/>
    <property type="match status" value="1"/>
</dbReference>
<dbReference type="OrthoDB" id="422685at2759"/>
<dbReference type="GO" id="GO:0005248">
    <property type="term" value="F:voltage-gated sodium channel activity"/>
    <property type="evidence" value="ECO:0007669"/>
    <property type="project" value="TreeGrafter"/>
</dbReference>
<sequence length="431" mass="48895">MQEKMRLLKDDSTSYMPVATDLSDDGTPSYDEDLPPSTLLALVEAPWFQSIVGAIILANALVIGLETDQVKEYDWLFPILEDTFLSLFAVELCMRLCAYGILGFFSATGSDGVWNAFDFTLVFLGVIDRGLSLVNRLKQGPQLYIVLMRVFRLLRILRIFRIFRVMRQLHILASSLFDAVQSVFWVSVICVLILYICAIVLTRLVGHPLDGDPLALVKQEYFGSLGSSMLTLFELMAFPNMERFQPVYADNPSLKTFLVIFVIFGAFMMASILTGVITEGMVEKSRMRQEERRFERETARAVFIRMCRRVLQDHSGADANYIDKSQFEKCKDKVLSLCEVDATPLREKDLEAIFSLVDYDDSGIVEIEELLYGMVQVSAELRPMSILELRRSFARGLNAVSQQVNLLDSRLQMMDARLQEALAKPKMDANL</sequence>
<keyword evidence="8" id="KW-0407">Ion channel</keyword>
<reference evidence="8 9" key="1">
    <citation type="submission" date="2016-02" db="EMBL/GenBank/DDBJ databases">
        <title>Genome analysis of coral dinoflagellate symbionts highlights evolutionary adaptations to a symbiotic lifestyle.</title>
        <authorList>
            <person name="Aranda M."/>
            <person name="Li Y."/>
            <person name="Liew Y.J."/>
            <person name="Baumgarten S."/>
            <person name="Simakov O."/>
            <person name="Wilson M."/>
            <person name="Piel J."/>
            <person name="Ashoor H."/>
            <person name="Bougouffa S."/>
            <person name="Bajic V.B."/>
            <person name="Ryu T."/>
            <person name="Ravasi T."/>
            <person name="Bayer T."/>
            <person name="Micklem G."/>
            <person name="Kim H."/>
            <person name="Bhak J."/>
            <person name="Lajeunesse T.C."/>
            <person name="Voolstra C.R."/>
        </authorList>
    </citation>
    <scope>NUCLEOTIDE SEQUENCE [LARGE SCALE GENOMIC DNA]</scope>
    <source>
        <strain evidence="8 9">CCMP2467</strain>
    </source>
</reference>
<dbReference type="Proteomes" id="UP000186817">
    <property type="component" value="Unassembled WGS sequence"/>
</dbReference>
<evidence type="ECO:0000256" key="3">
    <source>
        <dbReference type="ARBA" id="ARBA00022837"/>
    </source>
</evidence>
<dbReference type="PROSITE" id="PS50222">
    <property type="entry name" value="EF_HAND_2"/>
    <property type="match status" value="1"/>
</dbReference>
<dbReference type="InterPro" id="IPR018247">
    <property type="entry name" value="EF_Hand_1_Ca_BS"/>
</dbReference>
<evidence type="ECO:0000313" key="9">
    <source>
        <dbReference type="Proteomes" id="UP000186817"/>
    </source>
</evidence>
<name>A0A1Q9D3Z1_SYMMI</name>
<feature type="transmembrane region" description="Helical" evidence="6">
    <location>
        <begin position="183"/>
        <end position="201"/>
    </location>
</feature>
<keyword evidence="4 6" id="KW-1133">Transmembrane helix</keyword>
<accession>A0A1Q9D3Z1</accession>